<dbReference type="PRINTS" id="PR00342">
    <property type="entry name" value="RHESUSRHD"/>
</dbReference>
<dbReference type="RefSeq" id="WP_129173082.1">
    <property type="nucleotide sequence ID" value="NZ_JACCBI010000001.1"/>
</dbReference>
<name>A0A4Q2M5P6_9MICO</name>
<dbReference type="InterPro" id="IPR045931">
    <property type="entry name" value="DUF6350"/>
</dbReference>
<dbReference type="EMBL" id="SDPM01000002">
    <property type="protein sequence ID" value="RXZ87455.1"/>
    <property type="molecule type" value="Genomic_DNA"/>
</dbReference>
<evidence type="ECO:0000313" key="6">
    <source>
        <dbReference type="EMBL" id="NYD66801.1"/>
    </source>
</evidence>
<feature type="transmembrane region" description="Helical" evidence="5">
    <location>
        <begin position="241"/>
        <end position="263"/>
    </location>
</feature>
<feature type="transmembrane region" description="Helical" evidence="5">
    <location>
        <begin position="200"/>
        <end position="221"/>
    </location>
</feature>
<keyword evidence="2 5" id="KW-0812">Transmembrane</keyword>
<evidence type="ECO:0000256" key="2">
    <source>
        <dbReference type="ARBA" id="ARBA00022692"/>
    </source>
</evidence>
<evidence type="ECO:0000313" key="9">
    <source>
        <dbReference type="Proteomes" id="UP000581087"/>
    </source>
</evidence>
<comment type="subcellular location">
    <subcellularLocation>
        <location evidence="1">Membrane</location>
        <topology evidence="1">Multi-pass membrane protein</topology>
    </subcellularLocation>
</comment>
<proteinExistence type="predicted"/>
<gene>
    <name evidence="6" type="ORF">BJ972_001320</name>
    <name evidence="7" type="ORF">ESP50_05940</name>
</gene>
<feature type="transmembrane region" description="Helical" evidence="5">
    <location>
        <begin position="111"/>
        <end position="135"/>
    </location>
</feature>
<keyword evidence="4 5" id="KW-0472">Membrane</keyword>
<dbReference type="GO" id="GO:0005886">
    <property type="term" value="C:plasma membrane"/>
    <property type="evidence" value="ECO:0007669"/>
    <property type="project" value="InterPro"/>
</dbReference>
<dbReference type="InterPro" id="IPR002229">
    <property type="entry name" value="RhesusRHD"/>
</dbReference>
<dbReference type="AlphaFoldDB" id="A0A4Q2M5P6"/>
<feature type="transmembrane region" description="Helical" evidence="5">
    <location>
        <begin position="300"/>
        <end position="320"/>
    </location>
</feature>
<keyword evidence="3 5" id="KW-1133">Transmembrane helix</keyword>
<reference evidence="7 8" key="1">
    <citation type="submission" date="2019-01" db="EMBL/GenBank/DDBJ databases">
        <title>Agromyces.</title>
        <authorList>
            <person name="Li J."/>
        </authorList>
    </citation>
    <scope>NUCLEOTIDE SEQUENCE [LARGE SCALE GENOMIC DNA]</scope>
    <source>
        <strain evidence="7 8">DSM 23870</strain>
    </source>
</reference>
<feature type="transmembrane region" description="Helical" evidence="5">
    <location>
        <begin position="12"/>
        <end position="34"/>
    </location>
</feature>
<sequence>MKRSTTVLLSALEAFVIVAVGFGAALVPLTLLWATTFGLAVDFGAFWRTAADVWLLGNGVDVVVRFDEATALSLGATTEAFTLSIAALGFAVLTVLLAARVGRRAAEAGHILAGLVSGVVVVGAFAALLGLTAGSAVASPVVVQALIFPPLVFAGGFLLGAIAEQRRSATGLEVPGLLGDRLANIPSAVRSAIADAARGGGVAVSGILSVSAAVVGVLILADYATLASLYQTLQAGIVGGLALTLAQLALLPNAIVWTASWLLGPGFALGTGTTVSPGGTVIGPLPGIPLLGIVPSETPAVGLFGLLVPVVLGFAVGYVLERRAVEGTWLTTALRGVGIGLVAGVLLGLLAWWSSGAAGPGRLVDVGPDGLLVGAVAAAAVGVPALLGSVSARATNRVSSTL</sequence>
<feature type="transmembrane region" description="Helical" evidence="5">
    <location>
        <begin position="80"/>
        <end position="99"/>
    </location>
</feature>
<feature type="transmembrane region" description="Helical" evidence="5">
    <location>
        <begin position="141"/>
        <end position="163"/>
    </location>
</feature>
<protein>
    <submittedName>
        <fullName evidence="7">Uncharacterized protein</fullName>
    </submittedName>
</protein>
<keyword evidence="8" id="KW-1185">Reference proteome</keyword>
<evidence type="ECO:0000256" key="3">
    <source>
        <dbReference type="ARBA" id="ARBA00022989"/>
    </source>
</evidence>
<evidence type="ECO:0000256" key="4">
    <source>
        <dbReference type="ARBA" id="ARBA00023136"/>
    </source>
</evidence>
<evidence type="ECO:0000313" key="8">
    <source>
        <dbReference type="Proteomes" id="UP000292686"/>
    </source>
</evidence>
<feature type="transmembrane region" description="Helical" evidence="5">
    <location>
        <begin position="372"/>
        <end position="392"/>
    </location>
</feature>
<dbReference type="EMBL" id="JACCBI010000001">
    <property type="protein sequence ID" value="NYD66801.1"/>
    <property type="molecule type" value="Genomic_DNA"/>
</dbReference>
<evidence type="ECO:0000256" key="5">
    <source>
        <dbReference type="SAM" id="Phobius"/>
    </source>
</evidence>
<dbReference type="Proteomes" id="UP000581087">
    <property type="component" value="Unassembled WGS sequence"/>
</dbReference>
<evidence type="ECO:0000313" key="7">
    <source>
        <dbReference type="EMBL" id="RXZ87455.1"/>
    </source>
</evidence>
<dbReference type="Pfam" id="PF19877">
    <property type="entry name" value="DUF6350"/>
    <property type="match status" value="1"/>
</dbReference>
<organism evidence="7 8">
    <name type="scientific">Agromyces atrinae</name>
    <dbReference type="NCBI Taxonomy" id="592376"/>
    <lineage>
        <taxon>Bacteria</taxon>
        <taxon>Bacillati</taxon>
        <taxon>Actinomycetota</taxon>
        <taxon>Actinomycetes</taxon>
        <taxon>Micrococcales</taxon>
        <taxon>Microbacteriaceae</taxon>
        <taxon>Agromyces</taxon>
    </lineage>
</organism>
<comment type="caution">
    <text evidence="7">The sequence shown here is derived from an EMBL/GenBank/DDBJ whole genome shotgun (WGS) entry which is preliminary data.</text>
</comment>
<dbReference type="OrthoDB" id="3742900at2"/>
<dbReference type="Proteomes" id="UP000292686">
    <property type="component" value="Unassembled WGS sequence"/>
</dbReference>
<feature type="transmembrane region" description="Helical" evidence="5">
    <location>
        <begin position="332"/>
        <end position="352"/>
    </location>
</feature>
<accession>A0A4Q2M5P6</accession>
<reference evidence="6 9" key="2">
    <citation type="submission" date="2020-07" db="EMBL/GenBank/DDBJ databases">
        <title>Sequencing the genomes of 1000 actinobacteria strains.</title>
        <authorList>
            <person name="Klenk H.-P."/>
        </authorList>
    </citation>
    <scope>NUCLEOTIDE SEQUENCE [LARGE SCALE GENOMIC DNA]</scope>
    <source>
        <strain evidence="6 9">DSM 23870</strain>
    </source>
</reference>
<evidence type="ECO:0000256" key="1">
    <source>
        <dbReference type="ARBA" id="ARBA00004141"/>
    </source>
</evidence>